<protein>
    <submittedName>
        <fullName evidence="1">Uncharacterized protein</fullName>
    </submittedName>
</protein>
<comment type="caution">
    <text evidence="1">The sequence shown here is derived from an EMBL/GenBank/DDBJ whole genome shotgun (WGS) entry which is preliminary data.</text>
</comment>
<evidence type="ECO:0000313" key="2">
    <source>
        <dbReference type="Proteomes" id="UP000477911"/>
    </source>
</evidence>
<evidence type="ECO:0000313" key="1">
    <source>
        <dbReference type="EMBL" id="MXN19512.1"/>
    </source>
</evidence>
<dbReference type="RefSeq" id="WP_160895641.1">
    <property type="nucleotide sequence ID" value="NZ_WUMU01000019.1"/>
</dbReference>
<name>A0A6L7G759_9RHOB</name>
<keyword evidence="2" id="KW-1185">Reference proteome</keyword>
<organism evidence="1 2">
    <name type="scientific">Pseudooceanicola albus</name>
    <dbReference type="NCBI Taxonomy" id="2692189"/>
    <lineage>
        <taxon>Bacteria</taxon>
        <taxon>Pseudomonadati</taxon>
        <taxon>Pseudomonadota</taxon>
        <taxon>Alphaproteobacteria</taxon>
        <taxon>Rhodobacterales</taxon>
        <taxon>Paracoccaceae</taxon>
        <taxon>Pseudooceanicola</taxon>
    </lineage>
</organism>
<dbReference type="AlphaFoldDB" id="A0A6L7G759"/>
<reference evidence="1 2" key="1">
    <citation type="submission" date="2019-12" db="EMBL/GenBank/DDBJ databases">
        <authorList>
            <person name="Li M."/>
        </authorList>
    </citation>
    <scope>NUCLEOTIDE SEQUENCE [LARGE SCALE GENOMIC DNA]</scope>
    <source>
        <strain evidence="1 2">GBMRC 2024</strain>
    </source>
</reference>
<gene>
    <name evidence="1" type="ORF">GR170_16900</name>
</gene>
<accession>A0A6L7G759</accession>
<dbReference type="Proteomes" id="UP000477911">
    <property type="component" value="Unassembled WGS sequence"/>
</dbReference>
<proteinExistence type="predicted"/>
<dbReference type="EMBL" id="WUMU01000019">
    <property type="protein sequence ID" value="MXN19512.1"/>
    <property type="molecule type" value="Genomic_DNA"/>
</dbReference>
<sequence length="64" mass="6713">MMKQTWPIGARVLMTNSGTYAPKALGLTDRAVRFGSLAHCAVTACRGPAPATLPRWIDTGAALA</sequence>